<sequence>MKNIYVSQISDYIASMIEDEFYVVALSKSVTDKSGIPYYRLVLADKTGAITGIVWDQHMEQISENLIHTIVRIKAEVFNNKTRGVELIISEIKKVECSDISDFINRLDDQLKNKYFTTLRKMGEMVKNTSYKQLISIMISENENILKDAPLSLIGPCNYNGAVLVQIVSVTSIAVQIARSQNSLSYPPYKKGTEIDSDLIITGTILATIGNINRFSSFPISTIAASTSLLTSELQAIQLLEKCLKNDTILISDNEKNTLYNIIHTVHNNSIKPMIREAAIIRSAYQIYNILIRMDYKTYENQ</sequence>
<evidence type="ECO:0000313" key="2">
    <source>
        <dbReference type="EMBL" id="HIX80613.1"/>
    </source>
</evidence>
<evidence type="ECO:0000256" key="1">
    <source>
        <dbReference type="ARBA" id="ARBA00022801"/>
    </source>
</evidence>
<evidence type="ECO:0008006" key="4">
    <source>
        <dbReference type="Google" id="ProtNLM"/>
    </source>
</evidence>
<dbReference type="Proteomes" id="UP000886724">
    <property type="component" value="Unassembled WGS sequence"/>
</dbReference>
<dbReference type="InterPro" id="IPR012340">
    <property type="entry name" value="NA-bd_OB-fold"/>
</dbReference>
<dbReference type="GO" id="GO:0016787">
    <property type="term" value="F:hydrolase activity"/>
    <property type="evidence" value="ECO:0007669"/>
    <property type="project" value="UniProtKB-KW"/>
</dbReference>
<keyword evidence="1" id="KW-0378">Hydrolase</keyword>
<reference evidence="2" key="1">
    <citation type="journal article" date="2021" name="PeerJ">
        <title>Extensive microbial diversity within the chicken gut microbiome revealed by metagenomics and culture.</title>
        <authorList>
            <person name="Gilroy R."/>
            <person name="Ravi A."/>
            <person name="Getino M."/>
            <person name="Pursley I."/>
            <person name="Horton D.L."/>
            <person name="Alikhan N.F."/>
            <person name="Baker D."/>
            <person name="Gharbi K."/>
            <person name="Hall N."/>
            <person name="Watson M."/>
            <person name="Adriaenssens E.M."/>
            <person name="Foster-Nyarko E."/>
            <person name="Jarju S."/>
            <person name="Secka A."/>
            <person name="Antonio M."/>
            <person name="Oren A."/>
            <person name="Chaudhuri R.R."/>
            <person name="La Ragione R."/>
            <person name="Hildebrand F."/>
            <person name="Pallen M.J."/>
        </authorList>
    </citation>
    <scope>NUCLEOTIDE SEQUENCE</scope>
    <source>
        <strain evidence="2">ChiGjej1B1-14440</strain>
    </source>
</reference>
<dbReference type="PANTHER" id="PTHR37294:SF1">
    <property type="entry name" value="3'-5' EXORIBONUCLEASE YHAM"/>
    <property type="match status" value="1"/>
</dbReference>
<dbReference type="InterPro" id="IPR050798">
    <property type="entry name" value="YhaM_exoribonuc/phosphodiest"/>
</dbReference>
<reference evidence="2" key="2">
    <citation type="submission" date="2021-04" db="EMBL/GenBank/DDBJ databases">
        <authorList>
            <person name="Gilroy R."/>
        </authorList>
    </citation>
    <scope>NUCLEOTIDE SEQUENCE</scope>
    <source>
        <strain evidence="2">ChiGjej1B1-14440</strain>
    </source>
</reference>
<dbReference type="EMBL" id="DXET01000036">
    <property type="protein sequence ID" value="HIX80613.1"/>
    <property type="molecule type" value="Genomic_DNA"/>
</dbReference>
<dbReference type="Gene3D" id="2.40.50.140">
    <property type="entry name" value="Nucleic acid-binding proteins"/>
    <property type="match status" value="1"/>
</dbReference>
<organism evidence="2 3">
    <name type="scientific">Candidatus Erysipelatoclostridium merdavium</name>
    <dbReference type="NCBI Taxonomy" id="2838566"/>
    <lineage>
        <taxon>Bacteria</taxon>
        <taxon>Bacillati</taxon>
        <taxon>Bacillota</taxon>
        <taxon>Erysipelotrichia</taxon>
        <taxon>Erysipelotrichales</taxon>
        <taxon>Erysipelotrichales incertae sedis</taxon>
    </lineage>
</organism>
<evidence type="ECO:0000313" key="3">
    <source>
        <dbReference type="Proteomes" id="UP000886724"/>
    </source>
</evidence>
<protein>
    <recommendedName>
        <fullName evidence="4">OB domain-containing protein</fullName>
    </recommendedName>
</protein>
<proteinExistence type="predicted"/>
<dbReference type="AlphaFoldDB" id="A0A9D1XJD8"/>
<dbReference type="PANTHER" id="PTHR37294">
    <property type="entry name" value="3'-5' EXORIBONUCLEASE YHAM"/>
    <property type="match status" value="1"/>
</dbReference>
<comment type="caution">
    <text evidence="2">The sequence shown here is derived from an EMBL/GenBank/DDBJ whole genome shotgun (WGS) entry which is preliminary data.</text>
</comment>
<dbReference type="GO" id="GO:0031125">
    <property type="term" value="P:rRNA 3'-end processing"/>
    <property type="evidence" value="ECO:0007669"/>
    <property type="project" value="TreeGrafter"/>
</dbReference>
<gene>
    <name evidence="2" type="ORF">H9980_01380</name>
</gene>
<accession>A0A9D1XJD8</accession>
<name>A0A9D1XJD8_9FIRM</name>